<name>A0A453MJ81_AEGTS</name>
<dbReference type="EnsemblPlants" id="AET5Gv21207300.6">
    <property type="protein sequence ID" value="AET5Gv21207300.6"/>
    <property type="gene ID" value="AET5Gv21207300"/>
</dbReference>
<dbReference type="AlphaFoldDB" id="A0A453MJ81"/>
<protein>
    <submittedName>
        <fullName evidence="2">Uncharacterized protein</fullName>
    </submittedName>
</protein>
<feature type="compositionally biased region" description="Polar residues" evidence="1">
    <location>
        <begin position="77"/>
        <end position="87"/>
    </location>
</feature>
<organism evidence="2 3">
    <name type="scientific">Aegilops tauschii subsp. strangulata</name>
    <name type="common">Goatgrass</name>
    <dbReference type="NCBI Taxonomy" id="200361"/>
    <lineage>
        <taxon>Eukaryota</taxon>
        <taxon>Viridiplantae</taxon>
        <taxon>Streptophyta</taxon>
        <taxon>Embryophyta</taxon>
        <taxon>Tracheophyta</taxon>
        <taxon>Spermatophyta</taxon>
        <taxon>Magnoliopsida</taxon>
        <taxon>Liliopsida</taxon>
        <taxon>Poales</taxon>
        <taxon>Poaceae</taxon>
        <taxon>BOP clade</taxon>
        <taxon>Pooideae</taxon>
        <taxon>Triticodae</taxon>
        <taxon>Triticeae</taxon>
        <taxon>Triticinae</taxon>
        <taxon>Aegilops</taxon>
    </lineage>
</organism>
<sequence>ASPRRHAVTHHVHGRLLHPAPVPLHERWRCGSHPCLSQLDLDERAAAGSASPDASCGAVTAHSPSPRGASLLLPSTRCLSTSRTPSV</sequence>
<evidence type="ECO:0000313" key="2">
    <source>
        <dbReference type="EnsemblPlants" id="AET5Gv21207300.6"/>
    </source>
</evidence>
<dbReference type="Gramene" id="AET5Gv21207300.6">
    <property type="protein sequence ID" value="AET5Gv21207300.6"/>
    <property type="gene ID" value="AET5Gv21207300"/>
</dbReference>
<proteinExistence type="predicted"/>
<dbReference type="Proteomes" id="UP000015105">
    <property type="component" value="Chromosome 5D"/>
</dbReference>
<reference evidence="3" key="2">
    <citation type="journal article" date="2017" name="Nat. Plants">
        <title>The Aegilops tauschii genome reveals multiple impacts of transposons.</title>
        <authorList>
            <person name="Zhao G."/>
            <person name="Zou C."/>
            <person name="Li K."/>
            <person name="Wang K."/>
            <person name="Li T."/>
            <person name="Gao L."/>
            <person name="Zhang X."/>
            <person name="Wang H."/>
            <person name="Yang Z."/>
            <person name="Liu X."/>
            <person name="Jiang W."/>
            <person name="Mao L."/>
            <person name="Kong X."/>
            <person name="Jiao Y."/>
            <person name="Jia J."/>
        </authorList>
    </citation>
    <scope>NUCLEOTIDE SEQUENCE [LARGE SCALE GENOMIC DNA]</scope>
    <source>
        <strain evidence="3">cv. AL8/78</strain>
    </source>
</reference>
<reference evidence="2" key="5">
    <citation type="journal article" date="2021" name="G3 (Bethesda)">
        <title>Aegilops tauschii genome assembly Aet v5.0 features greater sequence contiguity and improved annotation.</title>
        <authorList>
            <person name="Wang L."/>
            <person name="Zhu T."/>
            <person name="Rodriguez J.C."/>
            <person name="Deal K.R."/>
            <person name="Dubcovsky J."/>
            <person name="McGuire P.E."/>
            <person name="Lux T."/>
            <person name="Spannagl M."/>
            <person name="Mayer K.F.X."/>
            <person name="Baldrich P."/>
            <person name="Meyers B.C."/>
            <person name="Huo N."/>
            <person name="Gu Y.Q."/>
            <person name="Zhou H."/>
            <person name="Devos K.M."/>
            <person name="Bennetzen J.L."/>
            <person name="Unver T."/>
            <person name="Budak H."/>
            <person name="Gulick P.J."/>
            <person name="Galiba G."/>
            <person name="Kalapos B."/>
            <person name="Nelson D.R."/>
            <person name="Li P."/>
            <person name="You F.M."/>
            <person name="Luo M.C."/>
            <person name="Dvorak J."/>
        </authorList>
    </citation>
    <scope>NUCLEOTIDE SEQUENCE [LARGE SCALE GENOMIC DNA]</scope>
    <source>
        <strain evidence="2">cv. AL8/78</strain>
    </source>
</reference>
<reference evidence="2" key="4">
    <citation type="submission" date="2019-03" db="UniProtKB">
        <authorList>
            <consortium name="EnsemblPlants"/>
        </authorList>
    </citation>
    <scope>IDENTIFICATION</scope>
</reference>
<reference evidence="2" key="3">
    <citation type="journal article" date="2017" name="Nature">
        <title>Genome sequence of the progenitor of the wheat D genome Aegilops tauschii.</title>
        <authorList>
            <person name="Luo M.C."/>
            <person name="Gu Y.Q."/>
            <person name="Puiu D."/>
            <person name="Wang H."/>
            <person name="Twardziok S.O."/>
            <person name="Deal K.R."/>
            <person name="Huo N."/>
            <person name="Zhu T."/>
            <person name="Wang L."/>
            <person name="Wang Y."/>
            <person name="McGuire P.E."/>
            <person name="Liu S."/>
            <person name="Long H."/>
            <person name="Ramasamy R.K."/>
            <person name="Rodriguez J.C."/>
            <person name="Van S.L."/>
            <person name="Yuan L."/>
            <person name="Wang Z."/>
            <person name="Xia Z."/>
            <person name="Xiao L."/>
            <person name="Anderson O.D."/>
            <person name="Ouyang S."/>
            <person name="Liang Y."/>
            <person name="Zimin A.V."/>
            <person name="Pertea G."/>
            <person name="Qi P."/>
            <person name="Bennetzen J.L."/>
            <person name="Dai X."/>
            <person name="Dawson M.W."/>
            <person name="Muller H.G."/>
            <person name="Kugler K."/>
            <person name="Rivarola-Duarte L."/>
            <person name="Spannagl M."/>
            <person name="Mayer K.F.X."/>
            <person name="Lu F.H."/>
            <person name="Bevan M.W."/>
            <person name="Leroy P."/>
            <person name="Li P."/>
            <person name="You F.M."/>
            <person name="Sun Q."/>
            <person name="Liu Z."/>
            <person name="Lyons E."/>
            <person name="Wicker T."/>
            <person name="Salzberg S.L."/>
            <person name="Devos K.M."/>
            <person name="Dvorak J."/>
        </authorList>
    </citation>
    <scope>NUCLEOTIDE SEQUENCE [LARGE SCALE GENOMIC DNA]</scope>
    <source>
        <strain evidence="2">cv. AL8/78</strain>
    </source>
</reference>
<reference evidence="3" key="1">
    <citation type="journal article" date="2014" name="Science">
        <title>Ancient hybridizations among the ancestral genomes of bread wheat.</title>
        <authorList>
            <consortium name="International Wheat Genome Sequencing Consortium,"/>
            <person name="Marcussen T."/>
            <person name="Sandve S.R."/>
            <person name="Heier L."/>
            <person name="Spannagl M."/>
            <person name="Pfeifer M."/>
            <person name="Jakobsen K.S."/>
            <person name="Wulff B.B."/>
            <person name="Steuernagel B."/>
            <person name="Mayer K.F."/>
            <person name="Olsen O.A."/>
        </authorList>
    </citation>
    <scope>NUCLEOTIDE SEQUENCE [LARGE SCALE GENOMIC DNA]</scope>
    <source>
        <strain evidence="3">cv. AL8/78</strain>
    </source>
</reference>
<keyword evidence="3" id="KW-1185">Reference proteome</keyword>
<feature type="region of interest" description="Disordered" evidence="1">
    <location>
        <begin position="46"/>
        <end position="87"/>
    </location>
</feature>
<evidence type="ECO:0000256" key="1">
    <source>
        <dbReference type="SAM" id="MobiDB-lite"/>
    </source>
</evidence>
<evidence type="ECO:0000313" key="3">
    <source>
        <dbReference type="Proteomes" id="UP000015105"/>
    </source>
</evidence>
<accession>A0A453MJ81</accession>